<dbReference type="SUPFAM" id="SSF57625">
    <property type="entry name" value="Invertebrate chitin-binding proteins"/>
    <property type="match status" value="1"/>
</dbReference>
<evidence type="ECO:0000256" key="1">
    <source>
        <dbReference type="SAM" id="MobiDB-lite"/>
    </source>
</evidence>
<evidence type="ECO:0000313" key="5">
    <source>
        <dbReference type="RefSeq" id="XP_064073872.1"/>
    </source>
</evidence>
<protein>
    <submittedName>
        <fullName evidence="5">Uncharacterized protein LOC113398277</fullName>
    </submittedName>
</protein>
<evidence type="ECO:0000259" key="3">
    <source>
        <dbReference type="PROSITE" id="PS50940"/>
    </source>
</evidence>
<sequence length="759" mass="86867">MWCLLIFAFSTIPWTNAQGERSKRPFDNGHGWDIRLAVPGEPGNDYPTLNSIPRTTFTCSRKDPGYYADIETNCQVFRVCTLGSTYGFQSFLCPNGTLFNQEVFVCDWWMNVNCQKTREIINNRNEKFRNLKLGPQFMTDIKKMITHPIRNPYDRSNVKNNLIFMQVYKPPLGQLYNEALLRNLERNTNDIYAKKKQVQKSYQDHFTTDITVAASTPTTQYIPNYIFQNQLQSSPYSQLQSLTSNAHSGQTSQTRGHDMVYYNNNIQPIRSQIPSYTKAQIKTYNNSHINKNKAALFGLEYSKQRLNQNINKGKQLYTHEPIQALYSKDTVGQIEPEAKQNLDLVFSFLADSINAAKDYSNIAQRNILYPTPTQQFQNIRNDQLEQVSQDISRLTSSQFTRTNSSNHYRSSNSVKTSNSNLPSSNREYKNLSSYFTNSQKQQAPQDNVSPSQNLIYSVNSDKIYSGQLYQLPVPEVTKQIYNAPVPSISNYILSTNFLPTSSQIDTKQKQDQRNSNDVEIIPSQTIPTSAYEPKTHENEQVADQGSAANAFIGNFRIPTNAIRTQVHDNIVGTIPHPLEEDKLIKYKKDQSYYIYTHLNDFDNIIGSNRNTNDLNQQNREYAEHSKLINPSFQLLPSLSYKLEDEKEKQNFLNVFQIDKFGNPKQNTFPNSEKSTNIERRQDIISDVDYTISHPRSSSYLSALYDGPSSYSAPQASVGSLAGKENYQSDSTFNANIEKFDSIDNSNGYPKISPLKKFTF</sequence>
<feature type="chain" id="PRO_5045906165" evidence="2">
    <location>
        <begin position="18"/>
        <end position="759"/>
    </location>
</feature>
<gene>
    <name evidence="5" type="primary">LOC113398277</name>
</gene>
<dbReference type="InterPro" id="IPR002557">
    <property type="entry name" value="Chitin-bd_dom"/>
</dbReference>
<dbReference type="RefSeq" id="XP_064073872.1">
    <property type="nucleotide sequence ID" value="XM_064217802.1"/>
</dbReference>
<keyword evidence="2" id="KW-0732">Signal</keyword>
<dbReference type="PANTHER" id="PTHR22933:SF42">
    <property type="entry name" value="FI18455P1-RELATED"/>
    <property type="match status" value="1"/>
</dbReference>
<feature type="compositionally biased region" description="Basic and acidic residues" evidence="1">
    <location>
        <begin position="506"/>
        <end position="516"/>
    </location>
</feature>
<evidence type="ECO:0000256" key="2">
    <source>
        <dbReference type="SAM" id="SignalP"/>
    </source>
</evidence>
<dbReference type="Pfam" id="PF01607">
    <property type="entry name" value="CBM_14"/>
    <property type="match status" value="1"/>
</dbReference>
<dbReference type="Proteomes" id="UP001652626">
    <property type="component" value="Chromosome 18"/>
</dbReference>
<dbReference type="PANTHER" id="PTHR22933">
    <property type="entry name" value="FI18007P1-RELATED"/>
    <property type="match status" value="1"/>
</dbReference>
<feature type="region of interest" description="Disordered" evidence="1">
    <location>
        <begin position="396"/>
        <end position="428"/>
    </location>
</feature>
<feature type="domain" description="Chitin-binding type-2" evidence="3">
    <location>
        <begin position="56"/>
        <end position="116"/>
    </location>
</feature>
<evidence type="ECO:0000313" key="4">
    <source>
        <dbReference type="Proteomes" id="UP001652626"/>
    </source>
</evidence>
<dbReference type="SMART" id="SM00494">
    <property type="entry name" value="ChtBD2"/>
    <property type="match status" value="1"/>
</dbReference>
<accession>A0ABM4ARE6</accession>
<dbReference type="InterPro" id="IPR052976">
    <property type="entry name" value="Scoloptoxin-like"/>
</dbReference>
<dbReference type="GeneID" id="113398277"/>
<keyword evidence="4" id="KW-1185">Reference proteome</keyword>
<name>A0ABM4ARE6_VANTA</name>
<proteinExistence type="predicted"/>
<feature type="signal peptide" evidence="2">
    <location>
        <begin position="1"/>
        <end position="17"/>
    </location>
</feature>
<feature type="region of interest" description="Disordered" evidence="1">
    <location>
        <begin position="505"/>
        <end position="534"/>
    </location>
</feature>
<dbReference type="PROSITE" id="PS50940">
    <property type="entry name" value="CHIT_BIND_II"/>
    <property type="match status" value="1"/>
</dbReference>
<dbReference type="Gene3D" id="2.170.140.10">
    <property type="entry name" value="Chitin binding domain"/>
    <property type="match status" value="1"/>
</dbReference>
<reference evidence="5" key="1">
    <citation type="submission" date="2025-08" db="UniProtKB">
        <authorList>
            <consortium name="RefSeq"/>
        </authorList>
    </citation>
    <scope>IDENTIFICATION</scope>
    <source>
        <tissue evidence="5">Whole body</tissue>
    </source>
</reference>
<organism evidence="4 5">
    <name type="scientific">Vanessa tameamea</name>
    <name type="common">Kamehameha butterfly</name>
    <dbReference type="NCBI Taxonomy" id="334116"/>
    <lineage>
        <taxon>Eukaryota</taxon>
        <taxon>Metazoa</taxon>
        <taxon>Ecdysozoa</taxon>
        <taxon>Arthropoda</taxon>
        <taxon>Hexapoda</taxon>
        <taxon>Insecta</taxon>
        <taxon>Pterygota</taxon>
        <taxon>Neoptera</taxon>
        <taxon>Endopterygota</taxon>
        <taxon>Lepidoptera</taxon>
        <taxon>Glossata</taxon>
        <taxon>Ditrysia</taxon>
        <taxon>Papilionoidea</taxon>
        <taxon>Nymphalidae</taxon>
        <taxon>Nymphalinae</taxon>
        <taxon>Vanessa</taxon>
    </lineage>
</organism>
<feature type="compositionally biased region" description="Polar residues" evidence="1">
    <location>
        <begin position="517"/>
        <end position="528"/>
    </location>
</feature>
<dbReference type="InterPro" id="IPR036508">
    <property type="entry name" value="Chitin-bd_dom_sf"/>
</dbReference>